<dbReference type="AlphaFoldDB" id="A0A067RD52"/>
<evidence type="ECO:0000313" key="2">
    <source>
        <dbReference type="EMBL" id="KDR20974.1"/>
    </source>
</evidence>
<dbReference type="InterPro" id="IPR033316">
    <property type="entry name" value="RBBP8-like"/>
</dbReference>
<dbReference type="PANTHER" id="PTHR15107:SF0">
    <property type="entry name" value="DNA ENDONUCLEASE ACTIVATOR CTP1 C-TERMINAL DOMAIN-CONTAINING PROTEIN"/>
    <property type="match status" value="1"/>
</dbReference>
<organism evidence="2 3">
    <name type="scientific">Zootermopsis nevadensis</name>
    <name type="common">Dampwood termite</name>
    <dbReference type="NCBI Taxonomy" id="136037"/>
    <lineage>
        <taxon>Eukaryota</taxon>
        <taxon>Metazoa</taxon>
        <taxon>Ecdysozoa</taxon>
        <taxon>Arthropoda</taxon>
        <taxon>Hexapoda</taxon>
        <taxon>Insecta</taxon>
        <taxon>Pterygota</taxon>
        <taxon>Neoptera</taxon>
        <taxon>Polyneoptera</taxon>
        <taxon>Dictyoptera</taxon>
        <taxon>Blattodea</taxon>
        <taxon>Blattoidea</taxon>
        <taxon>Termitoidae</taxon>
        <taxon>Termopsidae</taxon>
        <taxon>Zootermopsis</taxon>
    </lineage>
</organism>
<sequence length="761" mass="86119">MAVSVIPLGCDNYMFASKCGTEETPKWSDDKLKSLWSSLLNLELVSKYHEDVELQGILLLLDTTFGIFKNMKKKYMEAELAYQTVKHELELTAEELCRVKEALKCHKNEHCVHCPELEREVGAYRKKLEYNKRCIKSVVSILCKNNGSEDLDRNQSSQKASIDKAYKLVSQMLLDSTNSEKDTICDVRSGTRRLQHDSVESLQMTPGKKRKKHNKRTAKADEFNIEDGGSDIETLYYGATLAPESLPVVDRVVCPDLGMERVPETSCSQYPADLEESVIDLNERIDNIQTTPKKQVLHEQVTQKYSPVLGGCSRKSTHKTAHCDNSATIVGSPDASAVPLQTLIQNGKSDNCVGASDLITNCEDYVDRSPSLLKIQSGISNPVATGPYKMEDGGEERKRNENHKENVSRPLKHNRENKNIQADFWKLKPVPNTNINNGNPVVAVNRKLKQTILTLHSFPKKQDICTLKEFNGGVRPIAIENSLLVDQINGNCDDETSLKLAIQRSLNDKENIESVSSESKCSGDRNWRIVSAEDKDDFVLEGNSASSSRMSPKQKRVYAAVLSSVSRKTDITSKSTTRKKKKIQCAVGRKDMDETLFVPQYASTLQDVTCTYGTREVKRVPETEELCSEQNFKDTTHAVEMKDRMESELVKEHNCSFDRVPDKVSTSPNYKYRRDALRKREARQKLDGWECQQCRNYYAVTCGGADPSELKRHLKLCSRHRDKYSFQSRTPLGYWDVNFSNTEESMLENILSVKKTPFPKD</sequence>
<name>A0A067RD52_ZOONE</name>
<feature type="region of interest" description="Disordered" evidence="1">
    <location>
        <begin position="377"/>
        <end position="415"/>
    </location>
</feature>
<dbReference type="EMBL" id="KK852575">
    <property type="protein sequence ID" value="KDR20974.1"/>
    <property type="molecule type" value="Genomic_DNA"/>
</dbReference>
<dbReference type="Proteomes" id="UP000027135">
    <property type="component" value="Unassembled WGS sequence"/>
</dbReference>
<dbReference type="OrthoDB" id="8174836at2759"/>
<reference evidence="2 3" key="1">
    <citation type="journal article" date="2014" name="Nat. Commun.">
        <title>Molecular traces of alternative social organization in a termite genome.</title>
        <authorList>
            <person name="Terrapon N."/>
            <person name="Li C."/>
            <person name="Robertson H.M."/>
            <person name="Ji L."/>
            <person name="Meng X."/>
            <person name="Booth W."/>
            <person name="Chen Z."/>
            <person name="Childers C.P."/>
            <person name="Glastad K.M."/>
            <person name="Gokhale K."/>
            <person name="Gowin J."/>
            <person name="Gronenberg W."/>
            <person name="Hermansen R.A."/>
            <person name="Hu H."/>
            <person name="Hunt B.G."/>
            <person name="Huylmans A.K."/>
            <person name="Khalil S.M."/>
            <person name="Mitchell R.D."/>
            <person name="Munoz-Torres M.C."/>
            <person name="Mustard J.A."/>
            <person name="Pan H."/>
            <person name="Reese J.T."/>
            <person name="Scharf M.E."/>
            <person name="Sun F."/>
            <person name="Vogel H."/>
            <person name="Xiao J."/>
            <person name="Yang W."/>
            <person name="Yang Z."/>
            <person name="Yang Z."/>
            <person name="Zhou J."/>
            <person name="Zhu J."/>
            <person name="Brent C.S."/>
            <person name="Elsik C.G."/>
            <person name="Goodisman M.A."/>
            <person name="Liberles D.A."/>
            <person name="Roe R.M."/>
            <person name="Vargo E.L."/>
            <person name="Vilcinskas A."/>
            <person name="Wang J."/>
            <person name="Bornberg-Bauer E."/>
            <person name="Korb J."/>
            <person name="Zhang G."/>
            <person name="Liebig J."/>
        </authorList>
    </citation>
    <scope>NUCLEOTIDE SEQUENCE [LARGE SCALE GENOMIC DNA]</scope>
    <source>
        <tissue evidence="2">Whole organism</tissue>
    </source>
</reference>
<protein>
    <recommendedName>
        <fullName evidence="4">DNA endonuclease RBBP8</fullName>
    </recommendedName>
</protein>
<dbReference type="InParanoid" id="A0A067RD52"/>
<evidence type="ECO:0000256" key="1">
    <source>
        <dbReference type="SAM" id="MobiDB-lite"/>
    </source>
</evidence>
<evidence type="ECO:0000313" key="3">
    <source>
        <dbReference type="Proteomes" id="UP000027135"/>
    </source>
</evidence>
<gene>
    <name evidence="2" type="ORF">L798_04486</name>
</gene>
<dbReference type="STRING" id="136037.A0A067RD52"/>
<proteinExistence type="predicted"/>
<dbReference type="eggNOG" id="ENOG502QTV5">
    <property type="taxonomic scope" value="Eukaryota"/>
</dbReference>
<dbReference type="PANTHER" id="PTHR15107">
    <property type="entry name" value="RETINOBLASTOMA BINDING PROTEIN 8"/>
    <property type="match status" value="1"/>
</dbReference>
<keyword evidence="3" id="KW-1185">Reference proteome</keyword>
<evidence type="ECO:0008006" key="4">
    <source>
        <dbReference type="Google" id="ProtNLM"/>
    </source>
</evidence>
<dbReference type="GO" id="GO:0003684">
    <property type="term" value="F:damaged DNA binding"/>
    <property type="evidence" value="ECO:0007669"/>
    <property type="project" value="TreeGrafter"/>
</dbReference>
<feature type="compositionally biased region" description="Basic and acidic residues" evidence="1">
    <location>
        <begin position="389"/>
        <end position="415"/>
    </location>
</feature>
<dbReference type="GO" id="GO:0010792">
    <property type="term" value="P:DNA double-strand break processing involved in repair via single-strand annealing"/>
    <property type="evidence" value="ECO:0007669"/>
    <property type="project" value="TreeGrafter"/>
</dbReference>
<accession>A0A067RD52</accession>